<feature type="compositionally biased region" description="Basic and acidic residues" evidence="1">
    <location>
        <begin position="33"/>
        <end position="47"/>
    </location>
</feature>
<dbReference type="InterPro" id="IPR040521">
    <property type="entry name" value="KDZ"/>
</dbReference>
<feature type="region of interest" description="Disordered" evidence="1">
    <location>
        <begin position="24"/>
        <end position="77"/>
    </location>
</feature>
<evidence type="ECO:0000256" key="1">
    <source>
        <dbReference type="SAM" id="MobiDB-lite"/>
    </source>
</evidence>
<dbReference type="PANTHER" id="PTHR33104">
    <property type="entry name" value="SI:DKEY-29D5.2"/>
    <property type="match status" value="1"/>
</dbReference>
<dbReference type="Proteomes" id="UP000789390">
    <property type="component" value="Unassembled WGS sequence"/>
</dbReference>
<feature type="compositionally biased region" description="Basic residues" evidence="1">
    <location>
        <begin position="48"/>
        <end position="57"/>
    </location>
</feature>
<evidence type="ECO:0000313" key="3">
    <source>
        <dbReference type="Proteomes" id="UP000789390"/>
    </source>
</evidence>
<dbReference type="AlphaFoldDB" id="A0A8J2WH51"/>
<dbReference type="PANTHER" id="PTHR33104:SF2">
    <property type="entry name" value="CXC3 LIKE CYSTEINE CLUSTER DOMAIN-CONTAINING PROTEIN"/>
    <property type="match status" value="1"/>
</dbReference>
<organism evidence="2 3">
    <name type="scientific">Daphnia galeata</name>
    <dbReference type="NCBI Taxonomy" id="27404"/>
    <lineage>
        <taxon>Eukaryota</taxon>
        <taxon>Metazoa</taxon>
        <taxon>Ecdysozoa</taxon>
        <taxon>Arthropoda</taxon>
        <taxon>Crustacea</taxon>
        <taxon>Branchiopoda</taxon>
        <taxon>Diplostraca</taxon>
        <taxon>Cladocera</taxon>
        <taxon>Anomopoda</taxon>
        <taxon>Daphniidae</taxon>
        <taxon>Daphnia</taxon>
    </lineage>
</organism>
<protein>
    <recommendedName>
        <fullName evidence="4">CxC3 like cysteine cluster domain-containing protein</fullName>
    </recommendedName>
</protein>
<dbReference type="EMBL" id="CAKKLH010000015">
    <property type="protein sequence ID" value="CAH0099253.1"/>
    <property type="molecule type" value="Genomic_DNA"/>
</dbReference>
<gene>
    <name evidence="2" type="ORF">DGAL_LOCUS1368</name>
</gene>
<proteinExistence type="predicted"/>
<comment type="caution">
    <text evidence="2">The sequence shown here is derived from an EMBL/GenBank/DDBJ whole genome shotgun (WGS) entry which is preliminary data.</text>
</comment>
<evidence type="ECO:0008006" key="4">
    <source>
        <dbReference type="Google" id="ProtNLM"/>
    </source>
</evidence>
<sequence>MDKKCETSSSIDEPCEEIDVNFSRSKKGKRKYTRESLADRQVVEKQKNNRKKTKRNINSKVGGKTFNYTGRKREKKEKCSNNKIGNVNCHEMVSATTSQIHQQLTDTSPLFEELDEVHQKLIENLKEDFRAASRNQFVRKTWQERQCDQRKEWENVRTDIFESYVSKQPFRNTCCNVCQKVLELAAVRCMTCKNHLCWDCDDVLHCRQPFHHRYLVNKEILQPLKPCEFWDKDWKSVLKDICVPCFVPTQCVKCSGKGNMKLIPNPDPNLQIAVSPIVNDPLFSRAFKEWELCRLNIKNMSTVSCPPCGKSPVMGSSDGNVKLKRHASAGKVLNPQNERESIQEEALRFGDLVIKSDKDVANFRNRIYTKIKKTQKKEMCGGSAFKAAKVDSCKRSKSDETGLLLSVCRHGIGLGAINMHEGESMTYTLFLQKLVFGLNCKFFCNDVICRYEKFARKVAIAFPEYQQMTSKMKGILPRMHAKAHHWPCQILYNPHWQKGAGLTVGEEHEQVFSKLSLYGYVTKHMSKANRMDLLSAAILYWNWG</sequence>
<accession>A0A8J2WH51</accession>
<reference evidence="2" key="1">
    <citation type="submission" date="2021-11" db="EMBL/GenBank/DDBJ databases">
        <authorList>
            <person name="Schell T."/>
        </authorList>
    </citation>
    <scope>NUCLEOTIDE SEQUENCE</scope>
    <source>
        <strain evidence="2">M5</strain>
    </source>
</reference>
<dbReference type="OrthoDB" id="5987030at2759"/>
<keyword evidence="3" id="KW-1185">Reference proteome</keyword>
<evidence type="ECO:0000313" key="2">
    <source>
        <dbReference type="EMBL" id="CAH0099253.1"/>
    </source>
</evidence>
<dbReference type="Pfam" id="PF18758">
    <property type="entry name" value="KDZ"/>
    <property type="match status" value="1"/>
</dbReference>
<name>A0A8J2WH51_9CRUS</name>